<dbReference type="PANTHER" id="PTHR44942:SF4">
    <property type="entry name" value="METHYLTRANSFERASE TYPE 11 DOMAIN-CONTAINING PROTEIN"/>
    <property type="match status" value="1"/>
</dbReference>
<protein>
    <submittedName>
        <fullName evidence="5">Class I SAM-dependent methyltransferase</fullName>
        <ecNumber evidence="5">2.1.-.-</ecNumber>
    </submittedName>
</protein>
<dbReference type="Proteomes" id="UP001236652">
    <property type="component" value="Chromosome"/>
</dbReference>
<dbReference type="GO" id="GO:0008168">
    <property type="term" value="F:methyltransferase activity"/>
    <property type="evidence" value="ECO:0007669"/>
    <property type="project" value="UniProtKB-KW"/>
</dbReference>
<dbReference type="SUPFAM" id="SSF53335">
    <property type="entry name" value="S-adenosyl-L-methionine-dependent methyltransferases"/>
    <property type="match status" value="1"/>
</dbReference>
<evidence type="ECO:0000256" key="3">
    <source>
        <dbReference type="ARBA" id="ARBA00022679"/>
    </source>
</evidence>
<dbReference type="PANTHER" id="PTHR44942">
    <property type="entry name" value="METHYLTRANSF_11 DOMAIN-CONTAINING PROTEIN"/>
    <property type="match status" value="1"/>
</dbReference>
<dbReference type="CDD" id="cd02440">
    <property type="entry name" value="AdoMet_MTases"/>
    <property type="match status" value="1"/>
</dbReference>
<name>A0ABY8V0U0_9BACI</name>
<evidence type="ECO:0000259" key="4">
    <source>
        <dbReference type="Pfam" id="PF08241"/>
    </source>
</evidence>
<keyword evidence="2 5" id="KW-0489">Methyltransferase</keyword>
<organism evidence="5 6">
    <name type="scientific">Pontibacillus chungwhensis</name>
    <dbReference type="NCBI Taxonomy" id="265426"/>
    <lineage>
        <taxon>Bacteria</taxon>
        <taxon>Bacillati</taxon>
        <taxon>Bacillota</taxon>
        <taxon>Bacilli</taxon>
        <taxon>Bacillales</taxon>
        <taxon>Bacillaceae</taxon>
        <taxon>Pontibacillus</taxon>
    </lineage>
</organism>
<keyword evidence="3 5" id="KW-0808">Transferase</keyword>
<accession>A0ABY8V0U0</accession>
<dbReference type="InterPro" id="IPR029063">
    <property type="entry name" value="SAM-dependent_MTases_sf"/>
</dbReference>
<comment type="similarity">
    <text evidence="1">Belongs to the methyltransferase superfamily.</text>
</comment>
<dbReference type="RefSeq" id="WP_231419284.1">
    <property type="nucleotide sequence ID" value="NZ_CP126446.1"/>
</dbReference>
<evidence type="ECO:0000256" key="1">
    <source>
        <dbReference type="ARBA" id="ARBA00008361"/>
    </source>
</evidence>
<evidence type="ECO:0000256" key="2">
    <source>
        <dbReference type="ARBA" id="ARBA00022603"/>
    </source>
</evidence>
<dbReference type="EC" id="2.1.-.-" evidence="5"/>
<evidence type="ECO:0000313" key="5">
    <source>
        <dbReference type="EMBL" id="WIF98596.1"/>
    </source>
</evidence>
<sequence length="207" mass="23928">MSSEQMGAVHSYPDSPKGYHHFIQTCERNGTCFVNKNVLVLGCGSGSFTNALSQHQVHVTGLDRSEEKLKVAKSQNEKIIYRKGDAEHLPFEKDSFDIVVAFGVWHLFDRPKVLSEVSRVLNDKGLLFIAQEAMHSAERQTKILPHFPEVWSKEWQETKWQIKDQWQVQPLPSSSEREKTFFQNDQRVHETNFMEVETSYSCITLKK</sequence>
<feature type="domain" description="Methyltransferase type 11" evidence="4">
    <location>
        <begin position="40"/>
        <end position="129"/>
    </location>
</feature>
<dbReference type="Gene3D" id="3.40.50.150">
    <property type="entry name" value="Vaccinia Virus protein VP39"/>
    <property type="match status" value="1"/>
</dbReference>
<dbReference type="EMBL" id="CP126446">
    <property type="protein sequence ID" value="WIF98596.1"/>
    <property type="molecule type" value="Genomic_DNA"/>
</dbReference>
<dbReference type="GO" id="GO:0032259">
    <property type="term" value="P:methylation"/>
    <property type="evidence" value="ECO:0007669"/>
    <property type="project" value="UniProtKB-KW"/>
</dbReference>
<dbReference type="InterPro" id="IPR051052">
    <property type="entry name" value="Diverse_substrate_MTase"/>
</dbReference>
<keyword evidence="6" id="KW-1185">Reference proteome</keyword>
<dbReference type="InterPro" id="IPR013216">
    <property type="entry name" value="Methyltransf_11"/>
</dbReference>
<dbReference type="Pfam" id="PF08241">
    <property type="entry name" value="Methyltransf_11"/>
    <property type="match status" value="1"/>
</dbReference>
<evidence type="ECO:0000313" key="6">
    <source>
        <dbReference type="Proteomes" id="UP001236652"/>
    </source>
</evidence>
<gene>
    <name evidence="5" type="ORF">QNI29_02695</name>
</gene>
<proteinExistence type="inferred from homology"/>
<reference evidence="5 6" key="1">
    <citation type="submission" date="2023-05" db="EMBL/GenBank/DDBJ databases">
        <title>Comparative genomics reveals the evidence of polycyclic aromatic hydrocarbons degradation in moderately halophilic genus Pontibacillus.</title>
        <authorList>
            <person name="Yang H."/>
            <person name="Qian Z."/>
        </authorList>
    </citation>
    <scope>NUCLEOTIDE SEQUENCE [LARGE SCALE GENOMIC DNA]</scope>
    <source>
        <strain evidence="6">HN14</strain>
    </source>
</reference>